<name>A0A9P8T1N9_9ASCO</name>
<feature type="region of interest" description="Disordered" evidence="1">
    <location>
        <begin position="1"/>
        <end position="29"/>
    </location>
</feature>
<dbReference type="Proteomes" id="UP000788993">
    <property type="component" value="Unassembled WGS sequence"/>
</dbReference>
<dbReference type="AlphaFoldDB" id="A0A9P8T1N9"/>
<evidence type="ECO:0000256" key="1">
    <source>
        <dbReference type="SAM" id="MobiDB-lite"/>
    </source>
</evidence>
<keyword evidence="3" id="KW-1185">Reference proteome</keyword>
<gene>
    <name evidence="2" type="ORF">OGATHE_004307</name>
</gene>
<reference evidence="2" key="2">
    <citation type="submission" date="2021-01" db="EMBL/GenBank/DDBJ databases">
        <authorList>
            <person name="Schikora-Tamarit M.A."/>
        </authorList>
    </citation>
    <scope>NUCLEOTIDE SEQUENCE</scope>
    <source>
        <strain evidence="2">NCAIM Y.01608</strain>
    </source>
</reference>
<proteinExistence type="predicted"/>
<organism evidence="2 3">
    <name type="scientific">Ogataea polymorpha</name>
    <dbReference type="NCBI Taxonomy" id="460523"/>
    <lineage>
        <taxon>Eukaryota</taxon>
        <taxon>Fungi</taxon>
        <taxon>Dikarya</taxon>
        <taxon>Ascomycota</taxon>
        <taxon>Saccharomycotina</taxon>
        <taxon>Pichiomycetes</taxon>
        <taxon>Pichiales</taxon>
        <taxon>Pichiaceae</taxon>
        <taxon>Ogataea</taxon>
    </lineage>
</organism>
<dbReference type="EMBL" id="JAEUBD010001266">
    <property type="protein sequence ID" value="KAH3662731.1"/>
    <property type="molecule type" value="Genomic_DNA"/>
</dbReference>
<evidence type="ECO:0000313" key="3">
    <source>
        <dbReference type="Proteomes" id="UP000788993"/>
    </source>
</evidence>
<sequence>MMSSNFPLARPLDLPEEPESTDGRSGLPEILSIEWKPPDRGRLGDLAGMVKFNSVYCSLSGTRGNPSLSSWDGRLTGMIWGFLILSLSSSSITGDVSFKKPARSFCIFEPLTFFTSESLSEGTVVDVSESLSTTYFTVSMSTFCTMPEYSDIMDDLLPGALERLETLLLQCSVTQCLGTVGELW</sequence>
<protein>
    <submittedName>
        <fullName evidence="2">Uncharacterized protein</fullName>
    </submittedName>
</protein>
<accession>A0A9P8T1N9</accession>
<reference evidence="2" key="1">
    <citation type="journal article" date="2021" name="Open Biol.">
        <title>Shared evolutionary footprints suggest mitochondrial oxidative damage underlies multiple complex I losses in fungi.</title>
        <authorList>
            <person name="Schikora-Tamarit M.A."/>
            <person name="Marcet-Houben M."/>
            <person name="Nosek J."/>
            <person name="Gabaldon T."/>
        </authorList>
    </citation>
    <scope>NUCLEOTIDE SEQUENCE</scope>
    <source>
        <strain evidence="2">NCAIM Y.01608</strain>
    </source>
</reference>
<evidence type="ECO:0000313" key="2">
    <source>
        <dbReference type="EMBL" id="KAH3662731.1"/>
    </source>
</evidence>
<comment type="caution">
    <text evidence="2">The sequence shown here is derived from an EMBL/GenBank/DDBJ whole genome shotgun (WGS) entry which is preliminary data.</text>
</comment>